<dbReference type="PROSITE" id="PS51296">
    <property type="entry name" value="RIESKE"/>
    <property type="match status" value="1"/>
</dbReference>
<gene>
    <name evidence="8" type="primary">nirD</name>
    <name evidence="8" type="ORF">ACFOUW_35950</name>
</gene>
<keyword evidence="5" id="KW-0411">Iron-sulfur</keyword>
<dbReference type="SUPFAM" id="SSF50022">
    <property type="entry name" value="ISP domain"/>
    <property type="match status" value="1"/>
</dbReference>
<keyword evidence="2" id="KW-0479">Metal-binding</keyword>
<dbReference type="PANTHER" id="PTHR40562:SF1">
    <property type="entry name" value="NITRITE REDUCTASE (NADH) SMALL SUBUNIT"/>
    <property type="match status" value="1"/>
</dbReference>
<comment type="caution">
    <text evidence="8">The sequence shown here is derived from an EMBL/GenBank/DDBJ whole genome shotgun (WGS) entry which is preliminary data.</text>
</comment>
<dbReference type="EMBL" id="JBHRZH010000050">
    <property type="protein sequence ID" value="MFC3766268.1"/>
    <property type="molecule type" value="Genomic_DNA"/>
</dbReference>
<name>A0ABV7YQB4_9ACTN</name>
<dbReference type="PROSITE" id="PS51300">
    <property type="entry name" value="NIRD"/>
    <property type="match status" value="1"/>
</dbReference>
<keyword evidence="4" id="KW-0408">Iron</keyword>
<dbReference type="InterPro" id="IPR012748">
    <property type="entry name" value="Rieske-like_NirD"/>
</dbReference>
<evidence type="ECO:0000259" key="7">
    <source>
        <dbReference type="PROSITE" id="PS51296"/>
    </source>
</evidence>
<keyword evidence="9" id="KW-1185">Reference proteome</keyword>
<accession>A0ABV7YQB4</accession>
<evidence type="ECO:0000256" key="6">
    <source>
        <dbReference type="ARBA" id="ARBA00023063"/>
    </source>
</evidence>
<dbReference type="RefSeq" id="WP_205117520.1">
    <property type="nucleotide sequence ID" value="NZ_JAFBCM010000001.1"/>
</dbReference>
<evidence type="ECO:0000256" key="4">
    <source>
        <dbReference type="ARBA" id="ARBA00023004"/>
    </source>
</evidence>
<evidence type="ECO:0000256" key="5">
    <source>
        <dbReference type="ARBA" id="ARBA00023014"/>
    </source>
</evidence>
<reference evidence="9" key="1">
    <citation type="journal article" date="2019" name="Int. J. Syst. Evol. Microbiol.">
        <title>The Global Catalogue of Microorganisms (GCM) 10K type strain sequencing project: providing services to taxonomists for standard genome sequencing and annotation.</title>
        <authorList>
            <consortium name="The Broad Institute Genomics Platform"/>
            <consortium name="The Broad Institute Genome Sequencing Center for Infectious Disease"/>
            <person name="Wu L."/>
            <person name="Ma J."/>
        </authorList>
    </citation>
    <scope>NUCLEOTIDE SEQUENCE [LARGE SCALE GENOMIC DNA]</scope>
    <source>
        <strain evidence="9">CGMCC 4.7241</strain>
    </source>
</reference>
<proteinExistence type="predicted"/>
<organism evidence="8 9">
    <name type="scientific">Tenggerimyces flavus</name>
    <dbReference type="NCBI Taxonomy" id="1708749"/>
    <lineage>
        <taxon>Bacteria</taxon>
        <taxon>Bacillati</taxon>
        <taxon>Actinomycetota</taxon>
        <taxon>Actinomycetes</taxon>
        <taxon>Propionibacteriales</taxon>
        <taxon>Nocardioidaceae</taxon>
        <taxon>Tenggerimyces</taxon>
    </lineage>
</organism>
<protein>
    <submittedName>
        <fullName evidence="8">Nitrite reductase small subunit NirD</fullName>
    </submittedName>
</protein>
<keyword evidence="1" id="KW-0001">2Fe-2S</keyword>
<dbReference type="Pfam" id="PF13806">
    <property type="entry name" value="Rieske_2"/>
    <property type="match status" value="1"/>
</dbReference>
<sequence length="116" mass="12618">MTAIWTRQWTEVCRFDDLEPERGVAALVGGDQVAVFRTHDGAVYAVSNYDPCSGAYVLSRGIVGTRGHAPTVASPMFKDVYDLRTGECFGQPNVMIRTYAVSCTDGIVRVAARDPS</sequence>
<dbReference type="InterPro" id="IPR017881">
    <property type="entry name" value="NirD"/>
</dbReference>
<dbReference type="PANTHER" id="PTHR40562">
    <property type="match status" value="1"/>
</dbReference>
<evidence type="ECO:0000256" key="3">
    <source>
        <dbReference type="ARBA" id="ARBA00023002"/>
    </source>
</evidence>
<dbReference type="CDD" id="cd03529">
    <property type="entry name" value="Rieske_NirD"/>
    <property type="match status" value="1"/>
</dbReference>
<evidence type="ECO:0000313" key="8">
    <source>
        <dbReference type="EMBL" id="MFC3766268.1"/>
    </source>
</evidence>
<dbReference type="Gene3D" id="2.102.10.10">
    <property type="entry name" value="Rieske [2Fe-2S] iron-sulphur domain"/>
    <property type="match status" value="1"/>
</dbReference>
<evidence type="ECO:0000256" key="1">
    <source>
        <dbReference type="ARBA" id="ARBA00022714"/>
    </source>
</evidence>
<evidence type="ECO:0000256" key="2">
    <source>
        <dbReference type="ARBA" id="ARBA00022723"/>
    </source>
</evidence>
<dbReference type="NCBIfam" id="TIGR02378">
    <property type="entry name" value="nirD_assim_sml"/>
    <property type="match status" value="1"/>
</dbReference>
<evidence type="ECO:0000313" key="9">
    <source>
        <dbReference type="Proteomes" id="UP001595699"/>
    </source>
</evidence>
<feature type="domain" description="Rieske" evidence="7">
    <location>
        <begin position="10"/>
        <end position="110"/>
    </location>
</feature>
<dbReference type="InterPro" id="IPR017941">
    <property type="entry name" value="Rieske_2Fe-2S"/>
</dbReference>
<keyword evidence="6" id="KW-0534">Nitrate assimilation</keyword>
<dbReference type="Proteomes" id="UP001595699">
    <property type="component" value="Unassembled WGS sequence"/>
</dbReference>
<keyword evidence="3" id="KW-0560">Oxidoreductase</keyword>
<dbReference type="InterPro" id="IPR036922">
    <property type="entry name" value="Rieske_2Fe-2S_sf"/>
</dbReference>